<dbReference type="EMBL" id="CAMXCT010002779">
    <property type="protein sequence ID" value="CAI4000412.1"/>
    <property type="molecule type" value="Genomic_DNA"/>
</dbReference>
<dbReference type="Gene3D" id="3.40.50.300">
    <property type="entry name" value="P-loop containing nucleotide triphosphate hydrolases"/>
    <property type="match status" value="2"/>
</dbReference>
<proteinExistence type="predicted"/>
<evidence type="ECO:0000313" key="1">
    <source>
        <dbReference type="EMBL" id="CAI4000412.1"/>
    </source>
</evidence>
<feature type="non-terminal residue" evidence="1">
    <location>
        <position position="1322"/>
    </location>
</feature>
<dbReference type="EMBL" id="CAMXCT030002779">
    <property type="protein sequence ID" value="CAL4787724.1"/>
    <property type="molecule type" value="Genomic_DNA"/>
</dbReference>
<dbReference type="OrthoDB" id="5957838at2759"/>
<reference evidence="1" key="1">
    <citation type="submission" date="2022-10" db="EMBL/GenBank/DDBJ databases">
        <authorList>
            <person name="Chen Y."/>
            <person name="Dougan E. K."/>
            <person name="Chan C."/>
            <person name="Rhodes N."/>
            <person name="Thang M."/>
        </authorList>
    </citation>
    <scope>NUCLEOTIDE SEQUENCE</scope>
</reference>
<organism evidence="1">
    <name type="scientific">Cladocopium goreaui</name>
    <dbReference type="NCBI Taxonomy" id="2562237"/>
    <lineage>
        <taxon>Eukaryota</taxon>
        <taxon>Sar</taxon>
        <taxon>Alveolata</taxon>
        <taxon>Dinophyceae</taxon>
        <taxon>Suessiales</taxon>
        <taxon>Symbiodiniaceae</taxon>
        <taxon>Cladocopium</taxon>
    </lineage>
</organism>
<name>A0A9P1CXE8_9DINO</name>
<comment type="caution">
    <text evidence="1">The sequence shown here is derived from an EMBL/GenBank/DDBJ whole genome shotgun (WGS) entry which is preliminary data.</text>
</comment>
<feature type="non-terminal residue" evidence="1">
    <location>
        <position position="1"/>
    </location>
</feature>
<sequence>EMHQGSWDDQWVLQPFCYKSLKRLEPTVVQAVLKQQLKESTKEIRKDGHVLPLAASAAVAVGESHACEAGPAEAEIVDAANAALAEAVDNDGHENADAAIRWQLLSKYKTVQGLVAAVIREKSDEELHNISINIILDDIQAKASNKISMSELLEEKDEFVAATMSAVPKELSRRLLLAVNKPQAHAGRPAQIDSQCVQKTYLLTFSNLDPSNAPTRETILETVLQAFGAAGYGSDVCVTHACVFRETHGSGQWHFHVPTALSHPCRWVGWKKELSKAGYIAHFANMAIDYHSKHRKMQYAHMLRYLWLPSDKKGLSALDKDPLLWCSGGRKHPPLLDAINGVLDSTAIEEKVAERFLQRWSAGKRGPCKFSDLELWPIVKELGLTADDPVLLAKLLQHGRNSGNERLLNYLFRTNNTIREKVAMCCTLESCDRVIADSQTTTWKRVTAALGRQCCCDRTWAPAAREILRNNNIEEGKLCQHLRQALMLGMQKKGDAVCFTGSGNEGKSFILKPLREIFQRVFACPARGSYPLLDLPQSQVVILDDWRPDHGALDVSSLWPTADTRGGQKKGLIRQHTVSVDPLLMSVAAEAVACLAEKKVTELRAALLLNQKHIRNCQQQSRREAASLLKGGLSCHSERKVLAVYALSNWDLSLALRAAQRLSRGEPQQLEFLWQLGQAPREFFASRQWAHAFESVGCGRDVTKLHSALRNFMQNPVSLPLPAEPTPAEMALIWPKRAVLKQQLKESTKEIRKGACVSFVCVLSSLWSLSLSSCAYSDLELYTQRPLGLLVDGHVLPLAASAAVAVGESHACEAGPAEAEIVDAANAALAEAVDNDGHENADAAIRWQLLSKYKAVQGLVAAVIREKSDEELHNISINIILDDIQAKASNKISMSELLEEKDEFVAATMSAVPKELSRRLLLAVNKPQAHARRPAQIDSQCVQKTYLLTFSNLDPSNAPTRETILETVLQAFGAAGYGSDVCVTHACVFRETHGSGQWHFHVPTALSHPCRWVGWKKELSKAGYIAHFANMAIDYHSKHRKMQYAHMLRYLWLPSDMKGLSALDKDPLLWCSGGRKHPPLLDAINGVLDSTAIEEKVAERFLQRWSAGKRGPCKFSDLELWPIVKELGLTADDPVLLAKLLQHGRNSGNERLLNYLFRTNNTIREKVATCCTLESCDRVIADSQTTTWKRVTAALGRQCCCDRTWAPAAREILRNNNIEEGKLCQHLRQALMLGMQKKGDAVCFTGSGNEGKSFILKPLREIFQRVFACPARGSYPLLHLPQSQVVILDDWRPDHGALDVSSLWPTADTRGGQKKGLIRQHD</sequence>
<dbReference type="EMBL" id="CAMXCT020002779">
    <property type="protein sequence ID" value="CAL1153787.1"/>
    <property type="molecule type" value="Genomic_DNA"/>
</dbReference>
<reference evidence="2" key="2">
    <citation type="submission" date="2024-04" db="EMBL/GenBank/DDBJ databases">
        <authorList>
            <person name="Chen Y."/>
            <person name="Shah S."/>
            <person name="Dougan E. K."/>
            <person name="Thang M."/>
            <person name="Chan C."/>
        </authorList>
    </citation>
    <scope>NUCLEOTIDE SEQUENCE [LARGE SCALE GENOMIC DNA]</scope>
</reference>
<dbReference type="InterPro" id="IPR027417">
    <property type="entry name" value="P-loop_NTPase"/>
</dbReference>
<evidence type="ECO:0000313" key="2">
    <source>
        <dbReference type="EMBL" id="CAL1153787.1"/>
    </source>
</evidence>
<dbReference type="Proteomes" id="UP001152797">
    <property type="component" value="Unassembled WGS sequence"/>
</dbReference>
<gene>
    <name evidence="1" type="ORF">C1SCF055_LOCUS26531</name>
</gene>
<keyword evidence="3" id="KW-1185">Reference proteome</keyword>
<protein>
    <submittedName>
        <fullName evidence="1">Uncharacterized protein</fullName>
    </submittedName>
</protein>
<accession>A0A9P1CXE8</accession>
<evidence type="ECO:0000313" key="3">
    <source>
        <dbReference type="Proteomes" id="UP001152797"/>
    </source>
</evidence>